<protein>
    <submittedName>
        <fullName evidence="2">Uncharacterized protein</fullName>
    </submittedName>
</protein>
<dbReference type="AlphaFoldDB" id="A0AAU2H2C9"/>
<accession>A0AAU2H2C9</accession>
<name>A0AAU2H2C9_9ACTN</name>
<evidence type="ECO:0000256" key="1">
    <source>
        <dbReference type="SAM" id="MobiDB-lite"/>
    </source>
</evidence>
<sequence length="171" mass="18212">MADDDGSGAEQDGLAQLLGGLLIELGEKVRRAGLDGIRVLTDEELQHEQLRWFREGWEEHARVSRRAAAAEPAGDWGGDGTQRTGRPPEGDAYPGGDGGRDAAGHPEAGQTPAPGRLLQFPQSPDGRPAHPLPIVGTGEARGKDLMPHRPRGRQRGRAADDDEPPGSHPHV</sequence>
<gene>
    <name evidence="2" type="ORF">OHV25_19310</name>
</gene>
<reference evidence="2" key="1">
    <citation type="submission" date="2022-10" db="EMBL/GenBank/DDBJ databases">
        <title>The complete genomes of actinobacterial strains from the NBC collection.</title>
        <authorList>
            <person name="Joergensen T.S."/>
            <person name="Alvarez Arevalo M."/>
            <person name="Sterndorff E.B."/>
            <person name="Faurdal D."/>
            <person name="Vuksanovic O."/>
            <person name="Mourched A.-S."/>
            <person name="Charusanti P."/>
            <person name="Shaw S."/>
            <person name="Blin K."/>
            <person name="Weber T."/>
        </authorList>
    </citation>
    <scope>NUCLEOTIDE SEQUENCE</scope>
    <source>
        <strain evidence="2">NBC_00060</strain>
    </source>
</reference>
<feature type="region of interest" description="Disordered" evidence="1">
    <location>
        <begin position="61"/>
        <end position="171"/>
    </location>
</feature>
<evidence type="ECO:0000313" key="2">
    <source>
        <dbReference type="EMBL" id="WTU41573.1"/>
    </source>
</evidence>
<organism evidence="2">
    <name type="scientific">Streptomyces sp. NBC_00060</name>
    <dbReference type="NCBI Taxonomy" id="2975636"/>
    <lineage>
        <taxon>Bacteria</taxon>
        <taxon>Bacillati</taxon>
        <taxon>Actinomycetota</taxon>
        <taxon>Actinomycetes</taxon>
        <taxon>Kitasatosporales</taxon>
        <taxon>Streptomycetaceae</taxon>
        <taxon>Streptomyces</taxon>
    </lineage>
</organism>
<dbReference type="EMBL" id="CP108253">
    <property type="protein sequence ID" value="WTU41573.1"/>
    <property type="molecule type" value="Genomic_DNA"/>
</dbReference>
<proteinExistence type="predicted"/>